<dbReference type="InterPro" id="IPR043541">
    <property type="entry name" value="SYT14/14L/16"/>
</dbReference>
<keyword evidence="2" id="KW-0812">Transmembrane</keyword>
<dbReference type="FunFam" id="2.60.40.150:FF:000062">
    <property type="entry name" value="synaptotagmin-14 isoform X1"/>
    <property type="match status" value="1"/>
</dbReference>
<feature type="compositionally biased region" description="Acidic residues" evidence="1">
    <location>
        <begin position="68"/>
        <end position="77"/>
    </location>
</feature>
<reference evidence="5" key="1">
    <citation type="submission" date="2011-08" db="EMBL/GenBank/DDBJ databases">
        <authorList>
            <person name="Rombauts S."/>
        </authorList>
    </citation>
    <scope>NUCLEOTIDE SEQUENCE</scope>
    <source>
        <strain evidence="5">London</strain>
    </source>
</reference>
<protein>
    <recommendedName>
        <fullName evidence="3">C2 domain-containing protein</fullName>
    </recommendedName>
</protein>
<dbReference type="OrthoDB" id="5978493at2759"/>
<dbReference type="CDD" id="cd08408">
    <property type="entry name" value="C2B_Synaptotagmin-14_16"/>
    <property type="match status" value="1"/>
</dbReference>
<dbReference type="GO" id="GO:0005543">
    <property type="term" value="F:phospholipid binding"/>
    <property type="evidence" value="ECO:0007669"/>
    <property type="project" value="TreeGrafter"/>
</dbReference>
<feature type="domain" description="C2" evidence="3">
    <location>
        <begin position="332"/>
        <end position="454"/>
    </location>
</feature>
<accession>T1K2G2</accession>
<feature type="region of interest" description="Disordered" evidence="1">
    <location>
        <begin position="67"/>
        <end position="208"/>
    </location>
</feature>
<dbReference type="eggNOG" id="KOG1028">
    <property type="taxonomic scope" value="Eukaryota"/>
</dbReference>
<feature type="transmembrane region" description="Helical" evidence="2">
    <location>
        <begin position="12"/>
        <end position="32"/>
    </location>
</feature>
<feature type="compositionally biased region" description="Polar residues" evidence="1">
    <location>
        <begin position="227"/>
        <end position="242"/>
    </location>
</feature>
<feature type="compositionally biased region" description="Low complexity" evidence="1">
    <location>
        <begin position="470"/>
        <end position="486"/>
    </location>
</feature>
<keyword evidence="5" id="KW-1185">Reference proteome</keyword>
<keyword evidence="2" id="KW-0472">Membrane</keyword>
<dbReference type="EnsemblMetazoa" id="tetur04g04910.1">
    <property type="protein sequence ID" value="tetur04g04910.1"/>
    <property type="gene ID" value="tetur04g04910"/>
</dbReference>
<feature type="compositionally biased region" description="Polar residues" evidence="1">
    <location>
        <begin position="199"/>
        <end position="208"/>
    </location>
</feature>
<feature type="compositionally biased region" description="Polar residues" evidence="1">
    <location>
        <begin position="92"/>
        <end position="103"/>
    </location>
</feature>
<sequence length="630" mass="70806">MILPSSVPPETSAFLGLVAICMVGLLVLYLYLSKKVCFSNVGNFPCCDEPTKTEKCKITRQLGSSYGYDDDEEESSTDSEKEVKERLYQPGLETNGSRRQSSFNKHHQQHSNKKLSSTGATSNHHHNHHNRSNDKKEAKHFVRQSCSTDKLLARNDSVNSEKTDQSSLYQEPVNCRPSYDQRNYNNQRKECDQGKSMETRQNGSELGDLSNQIDLISMAEKGKIGKTGSSDAASCSSETGSQDTEEEALVPFLHEKAKQKASKLMCDPNNNSNGIIKIGNGRMNKRPRISSNKENESYFNEGFEGRLESESGNKSSEDEDVDTMVNGNGIVKCGCLQVSHAYDPPTRKLHLTIIRARSIPTKERSGSNQVYVKVVLTPNRKSKQSTKPKPTGTGCPEFNESFTFNRIDPEEILNYGVRYRLYTWERMKREHLIGECHVSFGTHKPLQQETKIWLNLEPRSNIQKADSRSDVSSIARSDSSGSNNSVENACSPELLIGLSYNGTTGRLQVFVIRGSQFKSPAMSRAPDTYVKLALVSSSGQEIARSKTSVRRGQPNPTFKETFLFQVALFQLPDVTLLISVYNKRSMKRKEMIGWFSLGRNSTGEEEKSHWNDMKETRGEQIARWHVLLDS</sequence>
<feature type="region of interest" description="Disordered" evidence="1">
    <location>
        <begin position="464"/>
        <end position="486"/>
    </location>
</feature>
<dbReference type="HOGENOM" id="CLU_023008_6_1_1"/>
<evidence type="ECO:0000256" key="1">
    <source>
        <dbReference type="SAM" id="MobiDB-lite"/>
    </source>
</evidence>
<name>T1K2G2_TETUR</name>
<dbReference type="PANTHER" id="PTHR46129:SF2">
    <property type="entry name" value="SYNAPTOTAGMIN 14, ISOFORM D"/>
    <property type="match status" value="1"/>
</dbReference>
<dbReference type="InterPro" id="IPR035892">
    <property type="entry name" value="C2_domain_sf"/>
</dbReference>
<proteinExistence type="predicted"/>
<dbReference type="EMBL" id="CAEY01001362">
    <property type="status" value="NOT_ANNOTATED_CDS"/>
    <property type="molecule type" value="Genomic_DNA"/>
</dbReference>
<dbReference type="OMA" id="KCKITRQ"/>
<evidence type="ECO:0000313" key="5">
    <source>
        <dbReference type="Proteomes" id="UP000015104"/>
    </source>
</evidence>
<dbReference type="SUPFAM" id="SSF49562">
    <property type="entry name" value="C2 domain (Calcium/lipid-binding domain, CaLB)"/>
    <property type="match status" value="2"/>
</dbReference>
<feature type="domain" description="C2" evidence="3">
    <location>
        <begin position="490"/>
        <end position="625"/>
    </location>
</feature>
<keyword evidence="2" id="KW-1133">Transmembrane helix</keyword>
<dbReference type="Pfam" id="PF00168">
    <property type="entry name" value="C2"/>
    <property type="match status" value="2"/>
</dbReference>
<gene>
    <name evidence="4" type="primary">107359792</name>
</gene>
<dbReference type="STRING" id="32264.T1K2G2"/>
<feature type="compositionally biased region" description="Basic residues" evidence="1">
    <location>
        <begin position="104"/>
        <end position="113"/>
    </location>
</feature>
<evidence type="ECO:0000256" key="2">
    <source>
        <dbReference type="SAM" id="Phobius"/>
    </source>
</evidence>
<dbReference type="PANTHER" id="PTHR46129">
    <property type="entry name" value="SYNAPTOTAGMIN 14, ISOFORM D"/>
    <property type="match status" value="1"/>
</dbReference>
<reference evidence="4" key="2">
    <citation type="submission" date="2015-06" db="UniProtKB">
        <authorList>
            <consortium name="EnsemblMetazoa"/>
        </authorList>
    </citation>
    <scope>IDENTIFICATION</scope>
</reference>
<dbReference type="KEGG" id="tut:107359792"/>
<feature type="compositionally biased region" description="Basic and acidic residues" evidence="1">
    <location>
        <begin position="78"/>
        <end position="87"/>
    </location>
</feature>
<feature type="compositionally biased region" description="Basic and acidic residues" evidence="1">
    <location>
        <begin position="131"/>
        <end position="140"/>
    </location>
</feature>
<dbReference type="SMART" id="SM00239">
    <property type="entry name" value="C2"/>
    <property type="match status" value="2"/>
</dbReference>
<feature type="compositionally biased region" description="Basic and acidic residues" evidence="1">
    <location>
        <begin position="187"/>
        <end position="198"/>
    </location>
</feature>
<organism evidence="4 5">
    <name type="scientific">Tetranychus urticae</name>
    <name type="common">Two-spotted spider mite</name>
    <dbReference type="NCBI Taxonomy" id="32264"/>
    <lineage>
        <taxon>Eukaryota</taxon>
        <taxon>Metazoa</taxon>
        <taxon>Ecdysozoa</taxon>
        <taxon>Arthropoda</taxon>
        <taxon>Chelicerata</taxon>
        <taxon>Arachnida</taxon>
        <taxon>Acari</taxon>
        <taxon>Acariformes</taxon>
        <taxon>Trombidiformes</taxon>
        <taxon>Prostigmata</taxon>
        <taxon>Eleutherengona</taxon>
        <taxon>Raphignathae</taxon>
        <taxon>Tetranychoidea</taxon>
        <taxon>Tetranychidae</taxon>
        <taxon>Tetranychus</taxon>
    </lineage>
</organism>
<dbReference type="PROSITE" id="PS50004">
    <property type="entry name" value="C2"/>
    <property type="match status" value="2"/>
</dbReference>
<dbReference type="InterPro" id="IPR000008">
    <property type="entry name" value="C2_dom"/>
</dbReference>
<evidence type="ECO:0000313" key="4">
    <source>
        <dbReference type="EnsemblMetazoa" id="tetur04g04910.1"/>
    </source>
</evidence>
<evidence type="ECO:0000259" key="3">
    <source>
        <dbReference type="PROSITE" id="PS50004"/>
    </source>
</evidence>
<dbReference type="Gene3D" id="2.60.40.150">
    <property type="entry name" value="C2 domain"/>
    <property type="match status" value="2"/>
</dbReference>
<dbReference type="AlphaFoldDB" id="T1K2G2"/>
<dbReference type="Proteomes" id="UP000015104">
    <property type="component" value="Unassembled WGS sequence"/>
</dbReference>
<feature type="region of interest" description="Disordered" evidence="1">
    <location>
        <begin position="222"/>
        <end position="245"/>
    </location>
</feature>